<organism evidence="4 5">
    <name type="scientific">Lentzea cavernae</name>
    <dbReference type="NCBI Taxonomy" id="2020703"/>
    <lineage>
        <taxon>Bacteria</taxon>
        <taxon>Bacillati</taxon>
        <taxon>Actinomycetota</taxon>
        <taxon>Actinomycetes</taxon>
        <taxon>Pseudonocardiales</taxon>
        <taxon>Pseudonocardiaceae</taxon>
        <taxon>Lentzea</taxon>
    </lineage>
</organism>
<evidence type="ECO:0000256" key="2">
    <source>
        <dbReference type="ARBA" id="ARBA00022679"/>
    </source>
</evidence>
<evidence type="ECO:0000256" key="1">
    <source>
        <dbReference type="ARBA" id="ARBA00022676"/>
    </source>
</evidence>
<keyword evidence="5" id="KW-1185">Reference proteome</keyword>
<dbReference type="Proteomes" id="UP000605568">
    <property type="component" value="Unassembled WGS sequence"/>
</dbReference>
<dbReference type="Gene3D" id="3.40.50.2000">
    <property type="entry name" value="Glycogen Phosphorylase B"/>
    <property type="match status" value="2"/>
</dbReference>
<dbReference type="InterPro" id="IPR050271">
    <property type="entry name" value="UDP-glycosyltransferase"/>
</dbReference>
<gene>
    <name evidence="4" type="ORF">GCM10017774_29660</name>
</gene>
<evidence type="ECO:0000313" key="4">
    <source>
        <dbReference type="EMBL" id="GHH38937.1"/>
    </source>
</evidence>
<dbReference type="PANTHER" id="PTHR48043">
    <property type="entry name" value="EG:EG0003.4 PROTEIN-RELATED"/>
    <property type="match status" value="1"/>
</dbReference>
<protein>
    <recommendedName>
        <fullName evidence="3">Erythromycin biosynthesis protein CIII-like C-terminal domain-containing protein</fullName>
    </recommendedName>
</protein>
<sequence length="435" mass="46401">MSRFAVISPPFRSHAQPMSVFAKALSAAGAREVTFACGAELADLAGDLPFVPMRTTHESNSGIAERTVQDAGSARGVTDFIEATKAGAAATLLAQTRRRRTEPLSSPDQVLRELGALHERVRPDWYVVDQIDYATTLAVHALGVPFISFVTGHPTYLVTRGDQFFGLPQVWPSAVRPSSSDLEELAAEVRLTDQALTTAFAEFLGVAAPARPVPPRAFALTSSRAAVVNYPELPWLPPLPADQERIFLGHCTNPEPLDEVWLDRVRGRRVLLVALGTFLSARHDVLRTVVRGALRIEGLTVVVAAGGRTAELADLAADPRVVVEPVVPQQALLPHVAAMVHHGGNNSFTECLRAGVPAVVLPFSSDQFCIAHDAERAGAGVCLDPNAASPEDVAQAVRSVLERPESVAGLHDAVRAAGPDRGAARLLEVLSRDPA</sequence>
<dbReference type="EMBL" id="BNAR01000004">
    <property type="protein sequence ID" value="GHH38937.1"/>
    <property type="molecule type" value="Genomic_DNA"/>
</dbReference>
<name>A0ABQ3MD31_9PSEU</name>
<proteinExistence type="predicted"/>
<dbReference type="CDD" id="cd03784">
    <property type="entry name" value="GT1_Gtf-like"/>
    <property type="match status" value="1"/>
</dbReference>
<dbReference type="InterPro" id="IPR002213">
    <property type="entry name" value="UDP_glucos_trans"/>
</dbReference>
<dbReference type="Pfam" id="PF06722">
    <property type="entry name" value="EryCIII-like_C"/>
    <property type="match status" value="1"/>
</dbReference>
<dbReference type="PANTHER" id="PTHR48043:SF145">
    <property type="entry name" value="FI06409P-RELATED"/>
    <property type="match status" value="1"/>
</dbReference>
<dbReference type="SUPFAM" id="SSF53756">
    <property type="entry name" value="UDP-Glycosyltransferase/glycogen phosphorylase"/>
    <property type="match status" value="1"/>
</dbReference>
<keyword evidence="2" id="KW-0808">Transferase</keyword>
<dbReference type="InterPro" id="IPR010610">
    <property type="entry name" value="EryCIII-like_C"/>
</dbReference>
<evidence type="ECO:0000313" key="5">
    <source>
        <dbReference type="Proteomes" id="UP000605568"/>
    </source>
</evidence>
<feature type="domain" description="Erythromycin biosynthesis protein CIII-like C-terminal" evidence="3">
    <location>
        <begin position="308"/>
        <end position="405"/>
    </location>
</feature>
<accession>A0ABQ3MD31</accession>
<comment type="caution">
    <text evidence="4">The sequence shown here is derived from an EMBL/GenBank/DDBJ whole genome shotgun (WGS) entry which is preliminary data.</text>
</comment>
<evidence type="ECO:0000259" key="3">
    <source>
        <dbReference type="Pfam" id="PF06722"/>
    </source>
</evidence>
<keyword evidence="1" id="KW-0328">Glycosyltransferase</keyword>
<reference evidence="5" key="1">
    <citation type="journal article" date="2019" name="Int. J. Syst. Evol. Microbiol.">
        <title>The Global Catalogue of Microorganisms (GCM) 10K type strain sequencing project: providing services to taxonomists for standard genome sequencing and annotation.</title>
        <authorList>
            <consortium name="The Broad Institute Genomics Platform"/>
            <consortium name="The Broad Institute Genome Sequencing Center for Infectious Disease"/>
            <person name="Wu L."/>
            <person name="Ma J."/>
        </authorList>
    </citation>
    <scope>NUCLEOTIDE SEQUENCE [LARGE SCALE GENOMIC DNA]</scope>
    <source>
        <strain evidence="5">CGMCC 4.7367</strain>
    </source>
</reference>